<keyword evidence="2" id="KW-1185">Reference proteome</keyword>
<dbReference type="AlphaFoldDB" id="A0A164YCV4"/>
<sequence>TGCCPYLVYLRNGPTGVSSSWQTTARMVSTLNSRKQKYINVYVDPCLLNVQTNEMKNYLFLIKRK</sequence>
<name>A0A164YCV4_9CRUS</name>
<evidence type="ECO:0000313" key="1">
    <source>
        <dbReference type="EMBL" id="KZS15131.1"/>
    </source>
</evidence>
<organism evidence="1 2">
    <name type="scientific">Daphnia magna</name>
    <dbReference type="NCBI Taxonomy" id="35525"/>
    <lineage>
        <taxon>Eukaryota</taxon>
        <taxon>Metazoa</taxon>
        <taxon>Ecdysozoa</taxon>
        <taxon>Arthropoda</taxon>
        <taxon>Crustacea</taxon>
        <taxon>Branchiopoda</taxon>
        <taxon>Diplostraca</taxon>
        <taxon>Cladocera</taxon>
        <taxon>Anomopoda</taxon>
        <taxon>Daphniidae</taxon>
        <taxon>Daphnia</taxon>
    </lineage>
</organism>
<gene>
    <name evidence="1" type="ORF">APZ42_019386</name>
</gene>
<dbReference type="EMBL" id="LRGB01000928">
    <property type="protein sequence ID" value="KZS15131.1"/>
    <property type="molecule type" value="Genomic_DNA"/>
</dbReference>
<evidence type="ECO:0000313" key="2">
    <source>
        <dbReference type="Proteomes" id="UP000076858"/>
    </source>
</evidence>
<proteinExistence type="predicted"/>
<dbReference type="Proteomes" id="UP000076858">
    <property type="component" value="Unassembled WGS sequence"/>
</dbReference>
<accession>A0A164YCV4</accession>
<comment type="caution">
    <text evidence="1">The sequence shown here is derived from an EMBL/GenBank/DDBJ whole genome shotgun (WGS) entry which is preliminary data.</text>
</comment>
<feature type="non-terminal residue" evidence="1">
    <location>
        <position position="1"/>
    </location>
</feature>
<reference evidence="1 2" key="1">
    <citation type="submission" date="2016-03" db="EMBL/GenBank/DDBJ databases">
        <title>EvidentialGene: Evidence-directed Construction of Genes on Genomes.</title>
        <authorList>
            <person name="Gilbert D.G."/>
            <person name="Choi J.-H."/>
            <person name="Mockaitis K."/>
            <person name="Colbourne J."/>
            <person name="Pfrender M."/>
        </authorList>
    </citation>
    <scope>NUCLEOTIDE SEQUENCE [LARGE SCALE GENOMIC DNA]</scope>
    <source>
        <strain evidence="1 2">Xinb3</strain>
        <tissue evidence="1">Complete organism</tissue>
    </source>
</reference>
<protein>
    <submittedName>
        <fullName evidence="1">Uncharacterized protein</fullName>
    </submittedName>
</protein>